<dbReference type="Proteomes" id="UP001358586">
    <property type="component" value="Chromosome 13"/>
</dbReference>
<proteinExistence type="predicted"/>
<accession>A0ABR0MBT0</accession>
<keyword evidence="1" id="KW-1133">Transmembrane helix</keyword>
<evidence type="ECO:0000313" key="3">
    <source>
        <dbReference type="Proteomes" id="UP001358586"/>
    </source>
</evidence>
<evidence type="ECO:0000256" key="1">
    <source>
        <dbReference type="SAM" id="Phobius"/>
    </source>
</evidence>
<keyword evidence="1" id="KW-0812">Transmembrane</keyword>
<organism evidence="2 3">
    <name type="scientific">Gossypium arboreum</name>
    <name type="common">Tree cotton</name>
    <name type="synonym">Gossypium nanking</name>
    <dbReference type="NCBI Taxonomy" id="29729"/>
    <lineage>
        <taxon>Eukaryota</taxon>
        <taxon>Viridiplantae</taxon>
        <taxon>Streptophyta</taxon>
        <taxon>Embryophyta</taxon>
        <taxon>Tracheophyta</taxon>
        <taxon>Spermatophyta</taxon>
        <taxon>Magnoliopsida</taxon>
        <taxon>eudicotyledons</taxon>
        <taxon>Gunneridae</taxon>
        <taxon>Pentapetalae</taxon>
        <taxon>rosids</taxon>
        <taxon>malvids</taxon>
        <taxon>Malvales</taxon>
        <taxon>Malvaceae</taxon>
        <taxon>Malvoideae</taxon>
        <taxon>Gossypium</taxon>
    </lineage>
</organism>
<feature type="transmembrane region" description="Helical" evidence="1">
    <location>
        <begin position="70"/>
        <end position="90"/>
    </location>
</feature>
<keyword evidence="1" id="KW-0472">Membrane</keyword>
<keyword evidence="3" id="KW-1185">Reference proteome</keyword>
<sequence length="102" mass="11498">MFSSNTKLPNKQHACSVMGVDVSITQGFYLGLPSLVGRNKKQIFQFIRERLSKRLSSWKNKLLSRSGKKWFLILLKVVILNLLGIVFVLLRSCGLGFVGDRG</sequence>
<reference evidence="2 3" key="1">
    <citation type="submission" date="2023-03" db="EMBL/GenBank/DDBJ databases">
        <title>WGS of Gossypium arboreum.</title>
        <authorList>
            <person name="Yu D."/>
        </authorList>
    </citation>
    <scope>NUCLEOTIDE SEQUENCE [LARGE SCALE GENOMIC DNA]</scope>
    <source>
        <tissue evidence="2">Leaf</tissue>
    </source>
</reference>
<dbReference type="EMBL" id="JARKNE010000013">
    <property type="protein sequence ID" value="KAK5770695.1"/>
    <property type="molecule type" value="Genomic_DNA"/>
</dbReference>
<name>A0ABR0MBT0_GOSAR</name>
<gene>
    <name evidence="2" type="ORF">PVK06_046848</name>
</gene>
<protein>
    <submittedName>
        <fullName evidence="2">Uncharacterized protein</fullName>
    </submittedName>
</protein>
<comment type="caution">
    <text evidence="2">The sequence shown here is derived from an EMBL/GenBank/DDBJ whole genome shotgun (WGS) entry which is preliminary data.</text>
</comment>
<evidence type="ECO:0000313" key="2">
    <source>
        <dbReference type="EMBL" id="KAK5770695.1"/>
    </source>
</evidence>